<dbReference type="AlphaFoldDB" id="A0A6C0JGI8"/>
<proteinExistence type="predicted"/>
<protein>
    <submittedName>
        <fullName evidence="2">Uncharacterized protein</fullName>
    </submittedName>
</protein>
<evidence type="ECO:0000313" key="2">
    <source>
        <dbReference type="EMBL" id="QHU04051.1"/>
    </source>
</evidence>
<feature type="compositionally biased region" description="Polar residues" evidence="1">
    <location>
        <begin position="9"/>
        <end position="20"/>
    </location>
</feature>
<feature type="region of interest" description="Disordered" evidence="1">
    <location>
        <begin position="1"/>
        <end position="20"/>
    </location>
</feature>
<reference evidence="2" key="1">
    <citation type="journal article" date="2020" name="Nature">
        <title>Giant virus diversity and host interactions through global metagenomics.</title>
        <authorList>
            <person name="Schulz F."/>
            <person name="Roux S."/>
            <person name="Paez-Espino D."/>
            <person name="Jungbluth S."/>
            <person name="Walsh D.A."/>
            <person name="Denef V.J."/>
            <person name="McMahon K.D."/>
            <person name="Konstantinidis K.T."/>
            <person name="Eloe-Fadrosh E.A."/>
            <person name="Kyrpides N.C."/>
            <person name="Woyke T."/>
        </authorList>
    </citation>
    <scope>NUCLEOTIDE SEQUENCE</scope>
    <source>
        <strain evidence="2">GVMAG-M-3300027708-20</strain>
    </source>
</reference>
<evidence type="ECO:0000256" key="1">
    <source>
        <dbReference type="SAM" id="MobiDB-lite"/>
    </source>
</evidence>
<sequence>MPAPAKAFRSSNRSSMGSNVYTTQAQGGGAKKAGFAHQVGRDHWVSTYINACNPTKEVDGKPFCANLKCLQYTVNPNVCQSRPISSIMGNSPNTYFHCRGTR</sequence>
<organism evidence="2">
    <name type="scientific">viral metagenome</name>
    <dbReference type="NCBI Taxonomy" id="1070528"/>
    <lineage>
        <taxon>unclassified sequences</taxon>
        <taxon>metagenomes</taxon>
        <taxon>organismal metagenomes</taxon>
    </lineage>
</organism>
<dbReference type="EMBL" id="MN740390">
    <property type="protein sequence ID" value="QHU04051.1"/>
    <property type="molecule type" value="Genomic_DNA"/>
</dbReference>
<name>A0A6C0JGI8_9ZZZZ</name>
<accession>A0A6C0JGI8</accession>